<evidence type="ECO:0000313" key="2">
    <source>
        <dbReference type="EMBL" id="GEN61492.1"/>
    </source>
</evidence>
<dbReference type="Proteomes" id="UP000321635">
    <property type="component" value="Unassembled WGS sequence"/>
</dbReference>
<proteinExistence type="predicted"/>
<sequence length="157" mass="17646">MIMSQHARIAPAETTPTQDQAIEELKRALQHFTARPDSPNGRFFLAIIAVLEAQNRALDRMPRTLNDTLLMLQTERRSIEHALGDGVEAARALHSINEKMVEGRVLDVISKVFSSMEPEVGRRAKLIADRYQWRSTGLIVFWAAMLILGGFVLGRLP</sequence>
<reference evidence="2 3" key="1">
    <citation type="submission" date="2019-07" db="EMBL/GenBank/DDBJ databases">
        <title>Whole genome shotgun sequence of Acetobacter nitrogenifigens NBRC 105050.</title>
        <authorList>
            <person name="Hosoyama A."/>
            <person name="Uohara A."/>
            <person name="Ohji S."/>
            <person name="Ichikawa N."/>
        </authorList>
    </citation>
    <scope>NUCLEOTIDE SEQUENCE [LARGE SCALE GENOMIC DNA]</scope>
    <source>
        <strain evidence="2 3">NBRC 105050</strain>
    </source>
</reference>
<evidence type="ECO:0000256" key="1">
    <source>
        <dbReference type="SAM" id="Phobius"/>
    </source>
</evidence>
<keyword evidence="1" id="KW-1133">Transmembrane helix</keyword>
<dbReference type="EMBL" id="BJYF01000039">
    <property type="protein sequence ID" value="GEN61492.1"/>
    <property type="molecule type" value="Genomic_DNA"/>
</dbReference>
<evidence type="ECO:0000313" key="3">
    <source>
        <dbReference type="Proteomes" id="UP000321635"/>
    </source>
</evidence>
<dbReference type="STRING" id="1120919.GCA_000429165_03548"/>
<comment type="caution">
    <text evidence="2">The sequence shown here is derived from an EMBL/GenBank/DDBJ whole genome shotgun (WGS) entry which is preliminary data.</text>
</comment>
<keyword evidence="1" id="KW-0812">Transmembrane</keyword>
<gene>
    <name evidence="2" type="ORF">ANI02nite_33760</name>
</gene>
<keyword evidence="1" id="KW-0472">Membrane</keyword>
<protein>
    <submittedName>
        <fullName evidence="2">Uncharacterized protein</fullName>
    </submittedName>
</protein>
<organism evidence="2 3">
    <name type="scientific">Acetobacter nitrogenifigens DSM 23921 = NBRC 105050</name>
    <dbReference type="NCBI Taxonomy" id="1120919"/>
    <lineage>
        <taxon>Bacteria</taxon>
        <taxon>Pseudomonadati</taxon>
        <taxon>Pseudomonadota</taxon>
        <taxon>Alphaproteobacteria</taxon>
        <taxon>Acetobacterales</taxon>
        <taxon>Acetobacteraceae</taxon>
        <taxon>Acetobacter</taxon>
    </lineage>
</organism>
<dbReference type="AlphaFoldDB" id="A0A511XEV7"/>
<name>A0A511XEV7_9PROT</name>
<accession>A0A511XEV7</accession>
<feature type="transmembrane region" description="Helical" evidence="1">
    <location>
        <begin position="131"/>
        <end position="153"/>
    </location>
</feature>
<keyword evidence="3" id="KW-1185">Reference proteome</keyword>